<dbReference type="InterPro" id="IPR029066">
    <property type="entry name" value="PLP-binding_barrel"/>
</dbReference>
<dbReference type="CDD" id="cd00635">
    <property type="entry name" value="PLPDE_III_YBL036c_like"/>
    <property type="match status" value="1"/>
</dbReference>
<dbReference type="SUPFAM" id="SSF51419">
    <property type="entry name" value="PLP-binding barrel"/>
    <property type="match status" value="1"/>
</dbReference>
<dbReference type="Gene3D" id="3.20.20.10">
    <property type="entry name" value="Alanine racemase"/>
    <property type="match status" value="1"/>
</dbReference>
<name>A0A0E3SSV6_METMT</name>
<dbReference type="FunFam" id="3.20.20.10:FF:000018">
    <property type="entry name" value="Pyridoxal phosphate homeostasis protein"/>
    <property type="match status" value="1"/>
</dbReference>
<dbReference type="PATRIC" id="fig|1434104.5.peg.1682"/>
<dbReference type="GeneID" id="24894105"/>
<feature type="domain" description="Alanine racemase N-terminal" evidence="3">
    <location>
        <begin position="3"/>
        <end position="214"/>
    </location>
</feature>
<keyword evidence="5" id="KW-1185">Reference proteome</keyword>
<dbReference type="PIRSF" id="PIRSF004848">
    <property type="entry name" value="YBL036c_PLPDEIII"/>
    <property type="match status" value="1"/>
</dbReference>
<feature type="modified residue" description="N6-(pyridoxal phosphate)lysine" evidence="2">
    <location>
        <position position="24"/>
    </location>
</feature>
<dbReference type="PANTHER" id="PTHR10146">
    <property type="entry name" value="PROLINE SYNTHETASE CO-TRANSCRIBED BACTERIAL HOMOLOG PROTEIN"/>
    <property type="match status" value="1"/>
</dbReference>
<gene>
    <name evidence="4" type="ORF">MCMEM_1544</name>
</gene>
<evidence type="ECO:0000259" key="3">
    <source>
        <dbReference type="Pfam" id="PF01168"/>
    </source>
</evidence>
<proteinExistence type="inferred from homology"/>
<evidence type="ECO:0000313" key="5">
    <source>
        <dbReference type="Proteomes" id="UP000033048"/>
    </source>
</evidence>
<dbReference type="InterPro" id="IPR011078">
    <property type="entry name" value="PyrdxlP_homeostasis"/>
</dbReference>
<dbReference type="OrthoDB" id="358993at2157"/>
<evidence type="ECO:0000256" key="2">
    <source>
        <dbReference type="HAMAP-Rule" id="MF_02087"/>
    </source>
</evidence>
<comment type="similarity">
    <text evidence="2">Belongs to the pyridoxal phosphate-binding protein YggS/PROSC family.</text>
</comment>
<reference evidence="4 5" key="1">
    <citation type="submission" date="2014-07" db="EMBL/GenBank/DDBJ databases">
        <title>Methanogenic archaea and the global carbon cycle.</title>
        <authorList>
            <person name="Henriksen J.R."/>
            <person name="Luke J."/>
            <person name="Reinhart S."/>
            <person name="Benedict M.N."/>
            <person name="Youngblut N.D."/>
            <person name="Metcalf M.E."/>
            <person name="Whitaker R.J."/>
            <person name="Metcalf W.W."/>
        </authorList>
    </citation>
    <scope>NUCLEOTIDE SEQUENCE [LARGE SCALE GENOMIC DNA]</scope>
    <source>
        <strain evidence="4 5">MM1</strain>
    </source>
</reference>
<keyword evidence="1 2" id="KW-0663">Pyridoxal phosphate</keyword>
<dbReference type="Pfam" id="PF01168">
    <property type="entry name" value="Ala_racemase_N"/>
    <property type="match status" value="1"/>
</dbReference>
<accession>A0A0E3SSV6</accession>
<dbReference type="HOGENOM" id="CLU_059988_1_3_2"/>
<dbReference type="EMBL" id="CP009518">
    <property type="protein sequence ID" value="AKB85597.1"/>
    <property type="molecule type" value="Genomic_DNA"/>
</dbReference>
<dbReference type="GO" id="GO:0030170">
    <property type="term" value="F:pyridoxal phosphate binding"/>
    <property type="evidence" value="ECO:0007669"/>
    <property type="project" value="UniProtKB-UniRule"/>
</dbReference>
<organism evidence="4 5">
    <name type="scientific">Methanococcoides methylutens MM1</name>
    <dbReference type="NCBI Taxonomy" id="1434104"/>
    <lineage>
        <taxon>Archaea</taxon>
        <taxon>Methanobacteriati</taxon>
        <taxon>Methanobacteriota</taxon>
        <taxon>Stenosarchaea group</taxon>
        <taxon>Methanomicrobia</taxon>
        <taxon>Methanosarcinales</taxon>
        <taxon>Methanosarcinaceae</taxon>
        <taxon>Methanococcoides</taxon>
    </lineage>
</organism>
<dbReference type="HAMAP" id="MF_02087">
    <property type="entry name" value="PLP_homeostasis"/>
    <property type="match status" value="1"/>
</dbReference>
<sequence>MTIEENTKAILEELGEVKLVSVTKTVDTDRINQSIKAGATIIGENRVQEFDEKCDCIPPCEKHLIGHLQTNKVRRAVELFDVIQSVDSLKVAEEIDKRAGEIGKVQKVFLQVNIGNEPQKYGFGTDEIADAIKDIRILSNIHVIGLMCIPPYVSAEEARPYFRKMKSIFDELKQENQGNIAIQELSMGMSGDYKVAIEEGATMVRIGSGIFGKRDY</sequence>
<evidence type="ECO:0000313" key="4">
    <source>
        <dbReference type="EMBL" id="AKB85597.1"/>
    </source>
</evidence>
<dbReference type="RefSeq" id="WP_048205669.1">
    <property type="nucleotide sequence ID" value="NZ_CP009518.1"/>
</dbReference>
<dbReference type="PANTHER" id="PTHR10146:SF14">
    <property type="entry name" value="PYRIDOXAL PHOSPHATE HOMEOSTASIS PROTEIN"/>
    <property type="match status" value="1"/>
</dbReference>
<evidence type="ECO:0000256" key="1">
    <source>
        <dbReference type="ARBA" id="ARBA00022898"/>
    </source>
</evidence>
<protein>
    <recommendedName>
        <fullName evidence="2">Pyridoxal phosphate homeostasis protein</fullName>
        <shortName evidence="2">PLP homeostasis protein</shortName>
    </recommendedName>
</protein>
<dbReference type="STRING" id="1434104.MCMEM_1544"/>
<dbReference type="Proteomes" id="UP000033048">
    <property type="component" value="Chromosome"/>
</dbReference>
<dbReference type="KEGG" id="mmet:MCMEM_1544"/>
<comment type="function">
    <text evidence="2">Pyridoxal 5'-phosphate (PLP)-binding protein, which is involved in PLP homeostasis.</text>
</comment>
<dbReference type="AlphaFoldDB" id="A0A0E3SSV6"/>
<dbReference type="NCBIfam" id="TIGR00044">
    <property type="entry name" value="YggS family pyridoxal phosphate-dependent enzyme"/>
    <property type="match status" value="1"/>
</dbReference>
<dbReference type="InterPro" id="IPR001608">
    <property type="entry name" value="Ala_racemase_N"/>
</dbReference>